<dbReference type="GeneTree" id="ENSGT00940000159386"/>
<dbReference type="PANTHER" id="PTHR24020">
    <property type="entry name" value="COLLAGEN ALPHA"/>
    <property type="match status" value="1"/>
</dbReference>
<dbReference type="PRINTS" id="PR00453">
    <property type="entry name" value="VWFADOMAIN"/>
</dbReference>
<dbReference type="OMA" id="NFHLMLG"/>
<dbReference type="Bgee" id="ENSCATG00000007110">
    <property type="expression patterns" value="Expressed in adult mammalian kidney and 12 other cell types or tissues"/>
</dbReference>
<dbReference type="SMART" id="SM00327">
    <property type="entry name" value="VWA"/>
    <property type="match status" value="2"/>
</dbReference>
<organism evidence="3 4">
    <name type="scientific">Cercocebus atys</name>
    <name type="common">Sooty mangabey</name>
    <name type="synonym">Cercocebus torquatus atys</name>
    <dbReference type="NCBI Taxonomy" id="9531"/>
    <lineage>
        <taxon>Eukaryota</taxon>
        <taxon>Metazoa</taxon>
        <taxon>Chordata</taxon>
        <taxon>Craniata</taxon>
        <taxon>Vertebrata</taxon>
        <taxon>Euteleostomi</taxon>
        <taxon>Mammalia</taxon>
        <taxon>Eutheria</taxon>
        <taxon>Euarchontoglires</taxon>
        <taxon>Primates</taxon>
        <taxon>Haplorrhini</taxon>
        <taxon>Catarrhini</taxon>
        <taxon>Cercopithecidae</taxon>
        <taxon>Cercopithecinae</taxon>
        <taxon>Cercocebus</taxon>
    </lineage>
</organism>
<dbReference type="CDD" id="cd01472">
    <property type="entry name" value="vWA_collagen"/>
    <property type="match status" value="1"/>
</dbReference>
<proteinExistence type="predicted"/>
<gene>
    <name evidence="3" type="primary">COCH</name>
</gene>
<name>A0A2K5KLK6_CERAT</name>
<evidence type="ECO:0000313" key="4">
    <source>
        <dbReference type="Proteomes" id="UP000233060"/>
    </source>
</evidence>
<dbReference type="InterPro" id="IPR002035">
    <property type="entry name" value="VWF_A"/>
</dbReference>
<reference evidence="3" key="2">
    <citation type="submission" date="2025-09" db="UniProtKB">
        <authorList>
            <consortium name="Ensembl"/>
        </authorList>
    </citation>
    <scope>IDENTIFICATION</scope>
</reference>
<dbReference type="FunFam" id="3.40.50.410:FF:000009">
    <property type="entry name" value="Putative vitrin"/>
    <property type="match status" value="1"/>
</dbReference>
<dbReference type="PANTHER" id="PTHR24020:SF84">
    <property type="entry name" value="VWFA DOMAIN-CONTAINING PROTEIN"/>
    <property type="match status" value="1"/>
</dbReference>
<dbReference type="InterPro" id="IPR050525">
    <property type="entry name" value="ECM_Assembly_Org"/>
</dbReference>
<dbReference type="PROSITE" id="PS50234">
    <property type="entry name" value="VWFA"/>
    <property type="match status" value="2"/>
</dbReference>
<feature type="domain" description="VWFA" evidence="2">
    <location>
        <begin position="50"/>
        <end position="186"/>
    </location>
</feature>
<sequence>TISQWDLIFILTEGKSSTQEATGQAVSTAHPPTGKRLKKTPEKKTDCKADIAFLIDGSFNIGQRRFNLQKNFVVFFFLMLGIGTEGPHVGLVQASEHPKIEFYLKNFTSAKDVLFAIKEVGFRGGNSNTGKALKHTAQKFFTVDAGVRKGIPKVVVVFIDGWPSDDIEEAGIVAREFGVNVFIVSVAKPIPEELGMVQDVTFVDKCSADCLLSRLTCNIQDFPQAVCRNNGFFSYHMPNWFGTTKYVKPLVQKLCTHEQMMCSKTCYNSVNIAFLIDGSSSVGDSNFRLMLEFVSNIAKTFEISDIGAKIAAVQFTYDQRTEFSFTDYSTKEDVLAVIRNIRYMSGGTATGDAISFTVRNVFGPIRESPNKNFLVIVTDGQSYDDVQGPAAAAHDAGITIFSVGVAWAPLDDLKDMASKPKESHAFFTREFTGLEPIVSDVIRGICRDFLESQQ</sequence>
<feature type="domain" description="VWFA" evidence="2">
    <location>
        <begin position="271"/>
        <end position="441"/>
    </location>
</feature>
<evidence type="ECO:0000313" key="3">
    <source>
        <dbReference type="Ensembl" id="ENSCATP00000001578.1"/>
    </source>
</evidence>
<dbReference type="SUPFAM" id="SSF53300">
    <property type="entry name" value="vWA-like"/>
    <property type="match status" value="2"/>
</dbReference>
<dbReference type="Ensembl" id="ENSCATT00000008057.1">
    <property type="protein sequence ID" value="ENSCATP00000001578.1"/>
    <property type="gene ID" value="ENSCATG00000007110.1"/>
</dbReference>
<protein>
    <submittedName>
        <fullName evidence="3">Cochlin</fullName>
    </submittedName>
</protein>
<evidence type="ECO:0000256" key="1">
    <source>
        <dbReference type="SAM" id="MobiDB-lite"/>
    </source>
</evidence>
<dbReference type="Pfam" id="PF00092">
    <property type="entry name" value="VWA"/>
    <property type="match status" value="2"/>
</dbReference>
<feature type="region of interest" description="Disordered" evidence="1">
    <location>
        <begin position="20"/>
        <end position="40"/>
    </location>
</feature>
<reference evidence="3" key="1">
    <citation type="submission" date="2025-08" db="UniProtKB">
        <authorList>
            <consortium name="Ensembl"/>
        </authorList>
    </citation>
    <scope>IDENTIFICATION</scope>
</reference>
<dbReference type="Proteomes" id="UP000233060">
    <property type="component" value="Unassembled WGS sequence"/>
</dbReference>
<keyword evidence="4" id="KW-1185">Reference proteome</keyword>
<dbReference type="AlphaFoldDB" id="A0A2K5KLK6"/>
<dbReference type="Gene3D" id="3.40.50.410">
    <property type="entry name" value="von Willebrand factor, type A domain"/>
    <property type="match status" value="2"/>
</dbReference>
<dbReference type="InterPro" id="IPR036465">
    <property type="entry name" value="vWFA_dom_sf"/>
</dbReference>
<dbReference type="FunFam" id="3.40.50.410:FF:000029">
    <property type="entry name" value="Cochlin"/>
    <property type="match status" value="1"/>
</dbReference>
<evidence type="ECO:0000259" key="2">
    <source>
        <dbReference type="PROSITE" id="PS50234"/>
    </source>
</evidence>
<accession>A0A2K5KLK6</accession>